<dbReference type="EMBL" id="JARBDR010000813">
    <property type="protein sequence ID" value="KAJ8305903.1"/>
    <property type="molecule type" value="Genomic_DNA"/>
</dbReference>
<evidence type="ECO:0000259" key="2">
    <source>
        <dbReference type="PROSITE" id="PS50011"/>
    </source>
</evidence>
<dbReference type="InterPro" id="IPR001245">
    <property type="entry name" value="Ser-Thr/Tyr_kinase_cat_dom"/>
</dbReference>
<dbReference type="SUPFAM" id="SSF56112">
    <property type="entry name" value="Protein kinase-like (PK-like)"/>
    <property type="match status" value="1"/>
</dbReference>
<comment type="caution">
    <text evidence="3">The sequence shown here is derived from an EMBL/GenBank/DDBJ whole genome shotgun (WGS) entry which is preliminary data.</text>
</comment>
<dbReference type="InterPro" id="IPR020635">
    <property type="entry name" value="Tyr_kinase_cat_dom"/>
</dbReference>
<accession>A0ABQ9EKW6</accession>
<dbReference type="SMART" id="SM00219">
    <property type="entry name" value="TyrKc"/>
    <property type="match status" value="1"/>
</dbReference>
<dbReference type="PROSITE" id="PS50011">
    <property type="entry name" value="PROTEIN_KINASE_DOM"/>
    <property type="match status" value="1"/>
</dbReference>
<dbReference type="CDD" id="cd00192">
    <property type="entry name" value="PTKc"/>
    <property type="match status" value="1"/>
</dbReference>
<evidence type="ECO:0000313" key="4">
    <source>
        <dbReference type="Proteomes" id="UP001217089"/>
    </source>
</evidence>
<dbReference type="InterPro" id="IPR011009">
    <property type="entry name" value="Kinase-like_dom_sf"/>
</dbReference>
<protein>
    <recommendedName>
        <fullName evidence="2">Protein kinase domain-containing protein</fullName>
    </recommendedName>
</protein>
<dbReference type="InterPro" id="IPR050122">
    <property type="entry name" value="RTK"/>
</dbReference>
<feature type="domain" description="Protein kinase" evidence="2">
    <location>
        <begin position="1"/>
        <end position="161"/>
    </location>
</feature>
<name>A0ABQ9EKW6_TEGGR</name>
<dbReference type="PANTHER" id="PTHR24416:SF611">
    <property type="entry name" value="TYROSINE-PROTEIN KINASE TRANSMEMBRANE RECEPTOR ROR"/>
    <property type="match status" value="1"/>
</dbReference>
<dbReference type="Pfam" id="PF07714">
    <property type="entry name" value="PK_Tyr_Ser-Thr"/>
    <property type="match status" value="1"/>
</dbReference>
<evidence type="ECO:0000256" key="1">
    <source>
        <dbReference type="SAM" id="MobiDB-lite"/>
    </source>
</evidence>
<proteinExistence type="predicted"/>
<gene>
    <name evidence="3" type="ORF">KUTeg_016448</name>
</gene>
<evidence type="ECO:0000313" key="3">
    <source>
        <dbReference type="EMBL" id="KAJ8305903.1"/>
    </source>
</evidence>
<dbReference type="PANTHER" id="PTHR24416">
    <property type="entry name" value="TYROSINE-PROTEIN KINASE RECEPTOR"/>
    <property type="match status" value="1"/>
</dbReference>
<sequence length="325" mass="37760">MYKQFIKFAVDVASGMKYISQKGIIHRDLAARNILLDGNLVAKVSDFGLSRTQNIYTVTNRDVQLPIKWMAIESLRDGIFSIESDVWSFGVVLWEIYSLGITPFVLETANDILYKLSHGERLQKPQDCPDQIFDMMAECWDDKPDNRPSFERLHEQLTTFLDKSITSECEYQTPPDQDKYSRINEAMINYYEKLLAEKRQNKSAYENGLRCYDSSHDNRYSYYGTDESTRLKSLSNNDSNVTKESKRSTYLEPQTIRKMITIDLTTANEHGEKENYDQIKDVECRRDPNLSKKFHTSSYLSPVKTDDEMTSRDQAAVDNVYNEIK</sequence>
<dbReference type="Gene3D" id="1.10.510.10">
    <property type="entry name" value="Transferase(Phosphotransferase) domain 1"/>
    <property type="match status" value="1"/>
</dbReference>
<keyword evidence="4" id="KW-1185">Reference proteome</keyword>
<dbReference type="InterPro" id="IPR008266">
    <property type="entry name" value="Tyr_kinase_AS"/>
</dbReference>
<dbReference type="PROSITE" id="PS00109">
    <property type="entry name" value="PROTEIN_KINASE_TYR"/>
    <property type="match status" value="1"/>
</dbReference>
<dbReference type="Proteomes" id="UP001217089">
    <property type="component" value="Unassembled WGS sequence"/>
</dbReference>
<dbReference type="PRINTS" id="PR00109">
    <property type="entry name" value="TYRKINASE"/>
</dbReference>
<organism evidence="3 4">
    <name type="scientific">Tegillarca granosa</name>
    <name type="common">Malaysian cockle</name>
    <name type="synonym">Anadara granosa</name>
    <dbReference type="NCBI Taxonomy" id="220873"/>
    <lineage>
        <taxon>Eukaryota</taxon>
        <taxon>Metazoa</taxon>
        <taxon>Spiralia</taxon>
        <taxon>Lophotrochozoa</taxon>
        <taxon>Mollusca</taxon>
        <taxon>Bivalvia</taxon>
        <taxon>Autobranchia</taxon>
        <taxon>Pteriomorphia</taxon>
        <taxon>Arcoida</taxon>
        <taxon>Arcoidea</taxon>
        <taxon>Arcidae</taxon>
        <taxon>Tegillarca</taxon>
    </lineage>
</organism>
<feature type="region of interest" description="Disordered" evidence="1">
    <location>
        <begin position="306"/>
        <end position="325"/>
    </location>
</feature>
<dbReference type="InterPro" id="IPR000719">
    <property type="entry name" value="Prot_kinase_dom"/>
</dbReference>
<reference evidence="3 4" key="1">
    <citation type="submission" date="2022-12" db="EMBL/GenBank/DDBJ databases">
        <title>Chromosome-level genome of Tegillarca granosa.</title>
        <authorList>
            <person name="Kim J."/>
        </authorList>
    </citation>
    <scope>NUCLEOTIDE SEQUENCE [LARGE SCALE GENOMIC DNA]</scope>
    <source>
        <strain evidence="3">Teg-2019</strain>
        <tissue evidence="3">Adductor muscle</tissue>
    </source>
</reference>